<reference evidence="2" key="2">
    <citation type="submission" date="2020-05" db="UniProtKB">
        <authorList>
            <consortium name="EnsemblMetazoa"/>
        </authorList>
    </citation>
    <scope>IDENTIFICATION</scope>
    <source>
        <strain evidence="2">A-37</strain>
    </source>
</reference>
<keyword evidence="1" id="KW-1133">Transmembrane helix</keyword>
<reference evidence="3" key="1">
    <citation type="submission" date="2013-09" db="EMBL/GenBank/DDBJ databases">
        <title>The Genome Sequence of Anopheles culicifacies species A.</title>
        <authorList>
            <consortium name="The Broad Institute Genomics Platform"/>
            <person name="Neafsey D.E."/>
            <person name="Besansky N."/>
            <person name="Howell P."/>
            <person name="Walton C."/>
            <person name="Young S.K."/>
            <person name="Zeng Q."/>
            <person name="Gargeya S."/>
            <person name="Fitzgerald M."/>
            <person name="Haas B."/>
            <person name="Abouelleil A."/>
            <person name="Allen A.W."/>
            <person name="Alvarado L."/>
            <person name="Arachchi H.M."/>
            <person name="Berlin A.M."/>
            <person name="Chapman S.B."/>
            <person name="Gainer-Dewar J."/>
            <person name="Goldberg J."/>
            <person name="Griggs A."/>
            <person name="Gujja S."/>
            <person name="Hansen M."/>
            <person name="Howarth C."/>
            <person name="Imamovic A."/>
            <person name="Ireland A."/>
            <person name="Larimer J."/>
            <person name="McCowan C."/>
            <person name="Murphy C."/>
            <person name="Pearson M."/>
            <person name="Poon T.W."/>
            <person name="Priest M."/>
            <person name="Roberts A."/>
            <person name="Saif S."/>
            <person name="Shea T."/>
            <person name="Sisk P."/>
            <person name="Sykes S."/>
            <person name="Wortman J."/>
            <person name="Nusbaum C."/>
            <person name="Birren B."/>
        </authorList>
    </citation>
    <scope>NUCLEOTIDE SEQUENCE [LARGE SCALE GENOMIC DNA]</scope>
    <source>
        <strain evidence="3">A-37</strain>
    </source>
</reference>
<name>A0A182MSM1_9DIPT</name>
<keyword evidence="3" id="KW-1185">Reference proteome</keyword>
<evidence type="ECO:0000256" key="1">
    <source>
        <dbReference type="SAM" id="Phobius"/>
    </source>
</evidence>
<dbReference type="AlphaFoldDB" id="A0A182MSM1"/>
<organism evidence="2 3">
    <name type="scientific">Anopheles culicifacies</name>
    <dbReference type="NCBI Taxonomy" id="139723"/>
    <lineage>
        <taxon>Eukaryota</taxon>
        <taxon>Metazoa</taxon>
        <taxon>Ecdysozoa</taxon>
        <taxon>Arthropoda</taxon>
        <taxon>Hexapoda</taxon>
        <taxon>Insecta</taxon>
        <taxon>Pterygota</taxon>
        <taxon>Neoptera</taxon>
        <taxon>Endopterygota</taxon>
        <taxon>Diptera</taxon>
        <taxon>Nematocera</taxon>
        <taxon>Culicoidea</taxon>
        <taxon>Culicidae</taxon>
        <taxon>Anophelinae</taxon>
        <taxon>Anopheles</taxon>
        <taxon>culicifacies species complex</taxon>
    </lineage>
</organism>
<proteinExistence type="predicted"/>
<evidence type="ECO:0000313" key="2">
    <source>
        <dbReference type="EnsemblMetazoa" id="ACUA025291-PA"/>
    </source>
</evidence>
<dbReference type="EnsemblMetazoa" id="ACUA025291-RA">
    <property type="protein sequence ID" value="ACUA025291-PA"/>
    <property type="gene ID" value="ACUA025291"/>
</dbReference>
<accession>A0A182MSM1</accession>
<feature type="transmembrane region" description="Helical" evidence="1">
    <location>
        <begin position="139"/>
        <end position="159"/>
    </location>
</feature>
<dbReference type="VEuPathDB" id="VectorBase:ACUA025291"/>
<keyword evidence="1" id="KW-0812">Transmembrane</keyword>
<dbReference type="EMBL" id="AXCM01000090">
    <property type="status" value="NOT_ANNOTATED_CDS"/>
    <property type="molecule type" value="Genomic_DNA"/>
</dbReference>
<keyword evidence="1" id="KW-0472">Membrane</keyword>
<evidence type="ECO:0000313" key="3">
    <source>
        <dbReference type="Proteomes" id="UP000075883"/>
    </source>
</evidence>
<protein>
    <submittedName>
        <fullName evidence="2">Uncharacterized protein</fullName>
    </submittedName>
</protein>
<sequence length="176" mass="20268">MGELMPYSPINPTGNMETFFVYRISLNSFRSNVLSSSPKYRTPVFIPFCRIQCSAARRLATPRGAFFRPRYISGIGLASWVYGMPRSAATTRVVGHDPMQPRHVHQRLTQPSYFRDLLTPRVGWRNKIYHRFGTFEQQLLLLDVLPLLLVVTLCSAGFVRRRLRQRAGSVQWPPLI</sequence>
<dbReference type="Proteomes" id="UP000075883">
    <property type="component" value="Unassembled WGS sequence"/>
</dbReference>